<reference evidence="1 2" key="1">
    <citation type="submission" date="2016-10" db="EMBL/GenBank/DDBJ databases">
        <authorList>
            <person name="de Groot N.N."/>
        </authorList>
    </citation>
    <scope>NUCLEOTIDE SEQUENCE [LARGE SCALE GENOMIC DNA]</scope>
    <source>
        <strain evidence="1 2">CGMCC 1.6134</strain>
    </source>
</reference>
<dbReference type="InterPro" id="IPR022476">
    <property type="entry name" value="Spore_YabP/YqfC"/>
</dbReference>
<proteinExistence type="predicted"/>
<dbReference type="Proteomes" id="UP000199668">
    <property type="component" value="Unassembled WGS sequence"/>
</dbReference>
<gene>
    <name evidence="1" type="ORF">SAMN04488054_103177</name>
</gene>
<dbReference type="InterPro" id="IPR038705">
    <property type="entry name" value="YabP_sf"/>
</dbReference>
<dbReference type="Pfam" id="PF07873">
    <property type="entry name" value="YabP"/>
    <property type="match status" value="1"/>
</dbReference>
<dbReference type="RefSeq" id="WP_090925735.1">
    <property type="nucleotide sequence ID" value="NZ_FOTY01000003.1"/>
</dbReference>
<sequence>MLEQWKSWLTRKLTVPEDVIIDTPRLTMVGQHHLLVENHHGVRSFFEDRIELHVLDKELIIKGEQFIIKKIYPEELLIEGIIEEIAYKDSRKEGGING</sequence>
<dbReference type="EMBL" id="FOTY01000003">
    <property type="protein sequence ID" value="SFL66347.1"/>
    <property type="molecule type" value="Genomic_DNA"/>
</dbReference>
<evidence type="ECO:0000313" key="2">
    <source>
        <dbReference type="Proteomes" id="UP000199668"/>
    </source>
</evidence>
<accession>A0A1I4JJH4</accession>
<dbReference type="AlphaFoldDB" id="A0A1I4JJH4"/>
<dbReference type="NCBIfam" id="TIGR02856">
    <property type="entry name" value="spore_yqfC"/>
    <property type="match status" value="1"/>
</dbReference>
<dbReference type="Gene3D" id="2.60.40.2000">
    <property type="match status" value="1"/>
</dbReference>
<name>A0A1I4JJH4_9BACI</name>
<evidence type="ECO:0000313" key="1">
    <source>
        <dbReference type="EMBL" id="SFL66347.1"/>
    </source>
</evidence>
<organism evidence="1 2">
    <name type="scientific">Salibacterium qingdaonense</name>
    <dbReference type="NCBI Taxonomy" id="266892"/>
    <lineage>
        <taxon>Bacteria</taxon>
        <taxon>Bacillati</taxon>
        <taxon>Bacillota</taxon>
        <taxon>Bacilli</taxon>
        <taxon>Bacillales</taxon>
        <taxon>Bacillaceae</taxon>
    </lineage>
</organism>
<keyword evidence="2" id="KW-1185">Reference proteome</keyword>
<protein>
    <submittedName>
        <fullName evidence="1">Sporulation protein YqfC</fullName>
    </submittedName>
</protein>
<dbReference type="InterPro" id="IPR022477">
    <property type="entry name" value="Spore_YqfC"/>
</dbReference>
<dbReference type="OrthoDB" id="2989236at2"/>
<dbReference type="STRING" id="266892.SAMN04488054_103177"/>